<dbReference type="Pfam" id="PF23567">
    <property type="entry name" value="Ubiquitin_IARS1"/>
    <property type="match status" value="1"/>
</dbReference>
<dbReference type="InterPro" id="IPR023586">
    <property type="entry name" value="Ile-tRNA-ligase_type2"/>
</dbReference>
<feature type="domain" description="Isoleucine--tRNA ligase cytoplasmic ubiquitin-like" evidence="2">
    <location>
        <begin position="149"/>
        <end position="203"/>
    </location>
</feature>
<dbReference type="GO" id="GO:0004822">
    <property type="term" value="F:isoleucine-tRNA ligase activity"/>
    <property type="evidence" value="ECO:0007669"/>
    <property type="project" value="InterPro"/>
</dbReference>
<proteinExistence type="predicted"/>
<keyword evidence="1" id="KW-0732">Signal</keyword>
<feature type="signal peptide" evidence="1">
    <location>
        <begin position="1"/>
        <end position="27"/>
    </location>
</feature>
<dbReference type="Ensembl" id="ENSCCRT00020105445.1">
    <property type="protein sequence ID" value="ENSCCRP00020096441.1"/>
    <property type="gene ID" value="ENSCCRG00020044414.1"/>
</dbReference>
<dbReference type="PANTHER" id="PTHR42780:SF1">
    <property type="entry name" value="ISOLEUCINE--TRNA LIGASE, CYTOPLASMIC"/>
    <property type="match status" value="1"/>
</dbReference>
<reference evidence="3" key="1">
    <citation type="submission" date="2025-08" db="UniProtKB">
        <authorList>
            <consortium name="Ensembl"/>
        </authorList>
    </citation>
    <scope>IDENTIFICATION</scope>
</reference>
<protein>
    <recommendedName>
        <fullName evidence="2">Isoleucine--tRNA ligase cytoplasmic ubiquitin-like domain-containing protein</fullName>
    </recommendedName>
</protein>
<dbReference type="PANTHER" id="PTHR42780">
    <property type="entry name" value="SOLEUCYL-TRNA SYNTHETASE"/>
    <property type="match status" value="1"/>
</dbReference>
<evidence type="ECO:0000313" key="4">
    <source>
        <dbReference type="Proteomes" id="UP000694701"/>
    </source>
</evidence>
<evidence type="ECO:0000256" key="1">
    <source>
        <dbReference type="SAM" id="SignalP"/>
    </source>
</evidence>
<dbReference type="GO" id="GO:0006428">
    <property type="term" value="P:isoleucyl-tRNA aminoacylation"/>
    <property type="evidence" value="ECO:0007669"/>
    <property type="project" value="TreeGrafter"/>
</dbReference>
<dbReference type="InterPro" id="IPR057033">
    <property type="entry name" value="Ubiquitin_IARS1"/>
</dbReference>
<evidence type="ECO:0000259" key="2">
    <source>
        <dbReference type="Pfam" id="PF23567"/>
    </source>
</evidence>
<dbReference type="Proteomes" id="UP000694701">
    <property type="component" value="Unplaced"/>
</dbReference>
<feature type="chain" id="PRO_5034990214" description="Isoleucine--tRNA ligase cytoplasmic ubiquitin-like domain-containing protein" evidence="1">
    <location>
        <begin position="28"/>
        <end position="237"/>
    </location>
</feature>
<organism evidence="3 4">
    <name type="scientific">Cyprinus carpio</name>
    <name type="common">Common carp</name>
    <dbReference type="NCBI Taxonomy" id="7962"/>
    <lineage>
        <taxon>Eukaryota</taxon>
        <taxon>Metazoa</taxon>
        <taxon>Chordata</taxon>
        <taxon>Craniata</taxon>
        <taxon>Vertebrata</taxon>
        <taxon>Euteleostomi</taxon>
        <taxon>Actinopterygii</taxon>
        <taxon>Neopterygii</taxon>
        <taxon>Teleostei</taxon>
        <taxon>Ostariophysi</taxon>
        <taxon>Cypriniformes</taxon>
        <taxon>Cyprinidae</taxon>
        <taxon>Cyprininae</taxon>
        <taxon>Cyprinus</taxon>
    </lineage>
</organism>
<sequence>NNLGHILFTHIFGAAVWSCVCVCVCVCECVCVCVSPSLLRVSSAGSIVVDGHELEHGRSTRHIQTLRCGSALSRLSPHAPAVLVLLDVSPDQSMLDEGVSREVINRMTCSKPGHLVPSDEITVYYSCQPAEEYLDKVIQAHTDFIFSFKGVVLLENPKRDNTLDVERLKTVCCSVFGINALNAETDLMSLSGKTLTVTSGSSPADVSSSDSLLCPYVNMQLMNASPAGENCYMAQSV</sequence>
<dbReference type="AlphaFoldDB" id="A0A8C2JJV7"/>
<accession>A0A8C2JJV7</accession>
<name>A0A8C2JJV7_CYPCA</name>
<evidence type="ECO:0000313" key="3">
    <source>
        <dbReference type="Ensembl" id="ENSCCRP00020096441.1"/>
    </source>
</evidence>